<gene>
    <name evidence="1" type="ORF">ACFSBT_05885</name>
</gene>
<comment type="caution">
    <text evidence="1">The sequence shown here is derived from an EMBL/GenBank/DDBJ whole genome shotgun (WGS) entry which is preliminary data.</text>
</comment>
<dbReference type="Proteomes" id="UP001597187">
    <property type="component" value="Unassembled WGS sequence"/>
</dbReference>
<accession>A0ABD6ASI8</accession>
<dbReference type="RefSeq" id="WP_250872790.1">
    <property type="nucleotide sequence ID" value="NZ_JALXFV010000003.1"/>
</dbReference>
<evidence type="ECO:0000313" key="2">
    <source>
        <dbReference type="Proteomes" id="UP001597187"/>
    </source>
</evidence>
<protein>
    <submittedName>
        <fullName evidence="1">Uncharacterized protein</fullName>
    </submittedName>
</protein>
<proteinExistence type="predicted"/>
<dbReference type="AlphaFoldDB" id="A0ABD6ASI8"/>
<sequence length="134" mass="14457">MAMNVSNELSDGLVSTARAGIGDTLRSVVYFTPETFEVLYVRKDLYDDAAAARAAKGALVDVERSGFVDGPAYAALAPDEAGPRFGEYEFTLRVFREGFVGRVVVDDHGVLVTTDEVDVGGFEEVAVTFRKLLA</sequence>
<organism evidence="1 2">
    <name type="scientific">Halomarina rubra</name>
    <dbReference type="NCBI Taxonomy" id="2071873"/>
    <lineage>
        <taxon>Archaea</taxon>
        <taxon>Methanobacteriati</taxon>
        <taxon>Methanobacteriota</taxon>
        <taxon>Stenosarchaea group</taxon>
        <taxon>Halobacteria</taxon>
        <taxon>Halobacteriales</taxon>
        <taxon>Natronomonadaceae</taxon>
        <taxon>Halomarina</taxon>
    </lineage>
</organism>
<dbReference type="Pfam" id="PF24366">
    <property type="entry name" value="DUF7522"/>
    <property type="match status" value="1"/>
</dbReference>
<dbReference type="EMBL" id="JBHUDC010000003">
    <property type="protein sequence ID" value="MFD1512813.1"/>
    <property type="molecule type" value="Genomic_DNA"/>
</dbReference>
<evidence type="ECO:0000313" key="1">
    <source>
        <dbReference type="EMBL" id="MFD1512813.1"/>
    </source>
</evidence>
<keyword evidence="2" id="KW-1185">Reference proteome</keyword>
<dbReference type="InterPro" id="IPR055944">
    <property type="entry name" value="DUF7522"/>
</dbReference>
<name>A0ABD6ASI8_9EURY</name>
<reference evidence="1 2" key="1">
    <citation type="journal article" date="2019" name="Int. J. Syst. Evol. Microbiol.">
        <title>The Global Catalogue of Microorganisms (GCM) 10K type strain sequencing project: providing services to taxonomists for standard genome sequencing and annotation.</title>
        <authorList>
            <consortium name="The Broad Institute Genomics Platform"/>
            <consortium name="The Broad Institute Genome Sequencing Center for Infectious Disease"/>
            <person name="Wu L."/>
            <person name="Ma J."/>
        </authorList>
    </citation>
    <scope>NUCLEOTIDE SEQUENCE [LARGE SCALE GENOMIC DNA]</scope>
    <source>
        <strain evidence="1 2">CGMCC 1.12563</strain>
    </source>
</reference>